<name>A0ABV7K2M8_9HYPH</name>
<evidence type="ECO:0000313" key="1">
    <source>
        <dbReference type="EMBL" id="MFC3204679.1"/>
    </source>
</evidence>
<organism evidence="1 2">
    <name type="scientific">Aquamicrobium soli</name>
    <dbReference type="NCBI Taxonomy" id="1811518"/>
    <lineage>
        <taxon>Bacteria</taxon>
        <taxon>Pseudomonadati</taxon>
        <taxon>Pseudomonadota</taxon>
        <taxon>Alphaproteobacteria</taxon>
        <taxon>Hyphomicrobiales</taxon>
        <taxon>Phyllobacteriaceae</taxon>
        <taxon>Aquamicrobium</taxon>
    </lineage>
</organism>
<comment type="caution">
    <text evidence="1">The sequence shown here is derived from an EMBL/GenBank/DDBJ whole genome shotgun (WGS) entry which is preliminary data.</text>
</comment>
<accession>A0ABV7K2M8</accession>
<proteinExistence type="predicted"/>
<evidence type="ECO:0000313" key="2">
    <source>
        <dbReference type="Proteomes" id="UP001595583"/>
    </source>
</evidence>
<reference evidence="2" key="1">
    <citation type="journal article" date="2019" name="Int. J. Syst. Evol. Microbiol.">
        <title>The Global Catalogue of Microorganisms (GCM) 10K type strain sequencing project: providing services to taxonomists for standard genome sequencing and annotation.</title>
        <authorList>
            <consortium name="The Broad Institute Genomics Platform"/>
            <consortium name="The Broad Institute Genome Sequencing Center for Infectious Disease"/>
            <person name="Wu L."/>
            <person name="Ma J."/>
        </authorList>
    </citation>
    <scope>NUCLEOTIDE SEQUENCE [LARGE SCALE GENOMIC DNA]</scope>
    <source>
        <strain evidence="2">KCTC 52165</strain>
    </source>
</reference>
<dbReference type="EMBL" id="JBHRTK010000001">
    <property type="protein sequence ID" value="MFC3204679.1"/>
    <property type="molecule type" value="Genomic_DNA"/>
</dbReference>
<dbReference type="Proteomes" id="UP001595583">
    <property type="component" value="Unassembled WGS sequence"/>
</dbReference>
<dbReference type="RefSeq" id="WP_378217389.1">
    <property type="nucleotide sequence ID" value="NZ_JBHRTK010000001.1"/>
</dbReference>
<protein>
    <submittedName>
        <fullName evidence="1">Uncharacterized protein</fullName>
    </submittedName>
</protein>
<gene>
    <name evidence="1" type="ORF">ACFOHJ_00415</name>
</gene>
<sequence length="86" mass="8927">MQLLRTECSIAIDSGADAMHLVTFLGEGGESIQVRLAAVPSEPAASDNETIARAAATMVQVAAFLAQDAGGSPSQEGGRREGHQFR</sequence>
<keyword evidence="2" id="KW-1185">Reference proteome</keyword>